<dbReference type="AlphaFoldDB" id="A0A1M6TFY0"/>
<proteinExistence type="predicted"/>
<reference evidence="1 2" key="1">
    <citation type="submission" date="2016-11" db="EMBL/GenBank/DDBJ databases">
        <authorList>
            <person name="Jaros S."/>
            <person name="Januszkiewicz K."/>
            <person name="Wedrychowicz H."/>
        </authorList>
    </citation>
    <scope>NUCLEOTIDE SEQUENCE [LARGE SCALE GENOMIC DNA]</scope>
    <source>
        <strain evidence="1 2">GAS499</strain>
    </source>
</reference>
<gene>
    <name evidence="1" type="ORF">SAMN05444159_3574</name>
</gene>
<dbReference type="EMBL" id="LT670844">
    <property type="protein sequence ID" value="SHK55794.1"/>
    <property type="molecule type" value="Genomic_DNA"/>
</dbReference>
<evidence type="ECO:0000313" key="1">
    <source>
        <dbReference type="EMBL" id="SHK55794.1"/>
    </source>
</evidence>
<name>A0A1M6TFY0_9BRAD</name>
<dbReference type="Proteomes" id="UP000189935">
    <property type="component" value="Chromosome I"/>
</dbReference>
<dbReference type="RefSeq" id="WP_244562324.1">
    <property type="nucleotide sequence ID" value="NZ_LT670844.1"/>
</dbReference>
<protein>
    <submittedName>
        <fullName evidence="1">Uncharacterized protein</fullName>
    </submittedName>
</protein>
<accession>A0A1M6TFY0</accession>
<sequence length="96" mass="10674">MPDTDRPGTIEDSVLADAKPPCVALMPMAEPAPWTRTARLWRSRPDSIFITHLIATAEQVPQTRNLRRATPADAQTAYGATQQPIRRAGIRTRQII</sequence>
<organism evidence="1 2">
    <name type="scientific">Bradyrhizobium lablabi</name>
    <dbReference type="NCBI Taxonomy" id="722472"/>
    <lineage>
        <taxon>Bacteria</taxon>
        <taxon>Pseudomonadati</taxon>
        <taxon>Pseudomonadota</taxon>
        <taxon>Alphaproteobacteria</taxon>
        <taxon>Hyphomicrobiales</taxon>
        <taxon>Nitrobacteraceae</taxon>
        <taxon>Bradyrhizobium</taxon>
    </lineage>
</organism>
<evidence type="ECO:0000313" key="2">
    <source>
        <dbReference type="Proteomes" id="UP000189935"/>
    </source>
</evidence>